<dbReference type="AlphaFoldDB" id="A0AA36NHR6"/>
<evidence type="ECO:0000259" key="2">
    <source>
        <dbReference type="PROSITE" id="PS50280"/>
    </source>
</evidence>
<dbReference type="Gene3D" id="3.40.50.11980">
    <property type="match status" value="1"/>
</dbReference>
<dbReference type="Proteomes" id="UP001178507">
    <property type="component" value="Unassembled WGS sequence"/>
</dbReference>
<protein>
    <recommendedName>
        <fullName evidence="2">SET domain-containing protein</fullName>
    </recommendedName>
</protein>
<feature type="non-terminal residue" evidence="3">
    <location>
        <position position="1"/>
    </location>
</feature>
<keyword evidence="4" id="KW-1185">Reference proteome</keyword>
<name>A0AA36NHR6_9DINO</name>
<comment type="caution">
    <text evidence="3">The sequence shown here is derived from an EMBL/GenBank/DDBJ whole genome shotgun (WGS) entry which is preliminary data.</text>
</comment>
<gene>
    <name evidence="3" type="ORF">EVOR1521_LOCUS26653</name>
</gene>
<dbReference type="SUPFAM" id="SSF82199">
    <property type="entry name" value="SET domain"/>
    <property type="match status" value="1"/>
</dbReference>
<accession>A0AA36NHR6</accession>
<dbReference type="PROSITE" id="PS50280">
    <property type="entry name" value="SET"/>
    <property type="match status" value="1"/>
</dbReference>
<evidence type="ECO:0000313" key="3">
    <source>
        <dbReference type="EMBL" id="CAJ1404136.1"/>
    </source>
</evidence>
<feature type="region of interest" description="Disordered" evidence="1">
    <location>
        <begin position="1"/>
        <end position="22"/>
    </location>
</feature>
<feature type="domain" description="SET" evidence="2">
    <location>
        <begin position="596"/>
        <end position="726"/>
    </location>
</feature>
<dbReference type="EMBL" id="CAUJNA010003527">
    <property type="protein sequence ID" value="CAJ1404136.1"/>
    <property type="molecule type" value="Genomic_DNA"/>
</dbReference>
<dbReference type="Gene3D" id="2.170.270.10">
    <property type="entry name" value="SET domain"/>
    <property type="match status" value="1"/>
</dbReference>
<dbReference type="PANTHER" id="PTHR12197">
    <property type="entry name" value="HISTONE-LYSINE N-METHYLTRANSFERASE SMYD"/>
    <property type="match status" value="1"/>
</dbReference>
<sequence length="884" mass="96482">MACAQPPSAAPPRGVAGIHSAGPRRRAGFSWRLPRGHLLGRERPGTSEAKLGLLATAGGVARCRRHGVAPRGLLEILLPALQEEGVGCAKEAEGPKLSKKETRQILRELRVQVEQALDGGEAVKEACDAVRSAAALVSPQSLEPLVQRLLAASPREGLRLCVDLLSLEEVSFGEALLSVLVSVLVEVASLEIAEQVMLHAVATKRAKMRTLQPVLDAFCSAGSLTRLQETFSSVVRPWVKADRLRLNGRAIHTLLRGFGGRPQEQEAVLELLAEMELELPGEWLDRIQQVREGGIVADFVLCAEVAASPAALEPPPPASLENCGALLRPATLERLEAVMTGGITCFVDGPNVGYRGAVQRASSEGPRLKGGPRNFQREEVVENLHAPYFRHDQIAAALREMRSLGERPLVVLPERYAFAQVLGVGPKAPLHPLVSQWMLEKSLFIVGDDEPDDAVWLYGLLRHGGICVTRDKALNHRAQIWGMRFNAGQRQVELERSWRRWSAQHLRWFAISWADCDHFSQDVSIRLEPPKLPVEIHRTGDVWYLPETGGARWLRLQLKSDSDFDSTRIAEMSIPGGPEAAELEQRGELSELTRLYGVRLAEIPERGLGYCAVRRIKRGEALLFDRARCSALVGEEDVAQLAAQVGEGSEVMALTHGAGSDDVLGKIQNNVFHATRDVEWCALFLGVARLNHSCLPNAFVDCSRSCAVVRALTEIQEAAEVLISYVPVSDALAARSEQLRHKGFDCDCARCREEAQGVLLCACGAWLPEEAAACPCGADAATLHSASAALSQANEFMQSPEAAKTDTRQLIAKLTKLKEECYSNGPLPQSADTVTFLNNLSNLHFFSAQHLAGPQREEALVAFYECKRQLMASYEALHGGSAQR</sequence>
<dbReference type="InterPro" id="IPR046341">
    <property type="entry name" value="SET_dom_sf"/>
</dbReference>
<evidence type="ECO:0000313" key="4">
    <source>
        <dbReference type="Proteomes" id="UP001178507"/>
    </source>
</evidence>
<dbReference type="CDD" id="cd20071">
    <property type="entry name" value="SET_SMYD"/>
    <property type="match status" value="1"/>
</dbReference>
<evidence type="ECO:0000256" key="1">
    <source>
        <dbReference type="SAM" id="MobiDB-lite"/>
    </source>
</evidence>
<dbReference type="InterPro" id="IPR001214">
    <property type="entry name" value="SET_dom"/>
</dbReference>
<reference evidence="3" key="1">
    <citation type="submission" date="2023-08" db="EMBL/GenBank/DDBJ databases">
        <authorList>
            <person name="Chen Y."/>
            <person name="Shah S."/>
            <person name="Dougan E. K."/>
            <person name="Thang M."/>
            <person name="Chan C."/>
        </authorList>
    </citation>
    <scope>NUCLEOTIDE SEQUENCE</scope>
</reference>
<organism evidence="3 4">
    <name type="scientific">Effrenium voratum</name>
    <dbReference type="NCBI Taxonomy" id="2562239"/>
    <lineage>
        <taxon>Eukaryota</taxon>
        <taxon>Sar</taxon>
        <taxon>Alveolata</taxon>
        <taxon>Dinophyceae</taxon>
        <taxon>Suessiales</taxon>
        <taxon>Symbiodiniaceae</taxon>
        <taxon>Effrenium</taxon>
    </lineage>
</organism>
<dbReference type="InterPro" id="IPR050869">
    <property type="entry name" value="H3K4_H4K5_MeTrfase"/>
</dbReference>
<dbReference type="Pfam" id="PF00856">
    <property type="entry name" value="SET"/>
    <property type="match status" value="1"/>
</dbReference>
<proteinExistence type="predicted"/>